<dbReference type="InterPro" id="IPR032805">
    <property type="entry name" value="Wax_synthase_dom"/>
</dbReference>
<gene>
    <name evidence="11" type="ORF">IAR55_002284</name>
</gene>
<evidence type="ECO:0000313" key="11">
    <source>
        <dbReference type="EMBL" id="KAK8861464.1"/>
    </source>
</evidence>
<evidence type="ECO:0000259" key="10">
    <source>
        <dbReference type="Pfam" id="PF13813"/>
    </source>
</evidence>
<evidence type="ECO:0000256" key="6">
    <source>
        <dbReference type="ARBA" id="ARBA00022989"/>
    </source>
</evidence>
<evidence type="ECO:0000256" key="2">
    <source>
        <dbReference type="ARBA" id="ARBA00005179"/>
    </source>
</evidence>
<comment type="similarity">
    <text evidence="3">Belongs to the wax synthase family.</text>
</comment>
<keyword evidence="6 9" id="KW-1133">Transmembrane helix</keyword>
<proteinExistence type="inferred from homology"/>
<comment type="caution">
    <text evidence="11">The sequence shown here is derived from an EMBL/GenBank/DDBJ whole genome shotgun (WGS) entry which is preliminary data.</text>
</comment>
<evidence type="ECO:0000256" key="4">
    <source>
        <dbReference type="ARBA" id="ARBA00022679"/>
    </source>
</evidence>
<dbReference type="GO" id="GO:0008374">
    <property type="term" value="F:O-acyltransferase activity"/>
    <property type="evidence" value="ECO:0007669"/>
    <property type="project" value="InterPro"/>
</dbReference>
<evidence type="ECO:0000256" key="1">
    <source>
        <dbReference type="ARBA" id="ARBA00004141"/>
    </source>
</evidence>
<feature type="transmembrane region" description="Helical" evidence="9">
    <location>
        <begin position="401"/>
        <end position="421"/>
    </location>
</feature>
<comment type="pathway">
    <text evidence="2">Secondary metabolite biosynthesis.</text>
</comment>
<feature type="transmembrane region" description="Helical" evidence="9">
    <location>
        <begin position="356"/>
        <end position="381"/>
    </location>
</feature>
<feature type="transmembrane region" description="Helical" evidence="9">
    <location>
        <begin position="290"/>
        <end position="311"/>
    </location>
</feature>
<reference evidence="11 12" key="1">
    <citation type="journal article" date="2024" name="bioRxiv">
        <title>Comparative genomics of Cryptococcus and Kwoniella reveals pathogenesis evolution and contrasting karyotype dynamics via intercentromeric recombination or chromosome fusion.</title>
        <authorList>
            <person name="Coelho M.A."/>
            <person name="David-Palma M."/>
            <person name="Shea T."/>
            <person name="Bowers K."/>
            <person name="McGinley-Smith S."/>
            <person name="Mohammad A.W."/>
            <person name="Gnirke A."/>
            <person name="Yurkov A.M."/>
            <person name="Nowrousian M."/>
            <person name="Sun S."/>
            <person name="Cuomo C.A."/>
            <person name="Heitman J."/>
        </authorList>
    </citation>
    <scope>NUCLEOTIDE SEQUENCE [LARGE SCALE GENOMIC DNA]</scope>
    <source>
        <strain evidence="11 12">CBS 13917</strain>
    </source>
</reference>
<accession>A0AAW0YT79</accession>
<dbReference type="RefSeq" id="XP_066804089.1">
    <property type="nucleotide sequence ID" value="XM_066945400.1"/>
</dbReference>
<name>A0AAW0YT79_9TREE</name>
<dbReference type="EMBL" id="JBCAWK010000004">
    <property type="protein sequence ID" value="KAK8861464.1"/>
    <property type="molecule type" value="Genomic_DNA"/>
</dbReference>
<keyword evidence="7 9" id="KW-0472">Membrane</keyword>
<dbReference type="GO" id="GO:0006629">
    <property type="term" value="P:lipid metabolic process"/>
    <property type="evidence" value="ECO:0007669"/>
    <property type="project" value="InterPro"/>
</dbReference>
<feature type="region of interest" description="Disordered" evidence="8">
    <location>
        <begin position="153"/>
        <end position="184"/>
    </location>
</feature>
<evidence type="ECO:0000313" key="12">
    <source>
        <dbReference type="Proteomes" id="UP001388673"/>
    </source>
</evidence>
<evidence type="ECO:0000256" key="9">
    <source>
        <dbReference type="SAM" id="Phobius"/>
    </source>
</evidence>
<keyword evidence="5 9" id="KW-0812">Transmembrane</keyword>
<keyword evidence="12" id="KW-1185">Reference proteome</keyword>
<dbReference type="Pfam" id="PF13813">
    <property type="entry name" value="MBOAT_2"/>
    <property type="match status" value="1"/>
</dbReference>
<dbReference type="AlphaFoldDB" id="A0AAW0YT79"/>
<dbReference type="GeneID" id="92179543"/>
<dbReference type="PANTHER" id="PTHR31595:SF57">
    <property type="entry name" value="OS04G0481900 PROTEIN"/>
    <property type="match status" value="1"/>
</dbReference>
<feature type="domain" description="Wax synthase" evidence="10">
    <location>
        <begin position="329"/>
        <end position="409"/>
    </location>
</feature>
<dbReference type="InterPro" id="IPR044851">
    <property type="entry name" value="Wax_synthase"/>
</dbReference>
<dbReference type="Proteomes" id="UP001388673">
    <property type="component" value="Unassembled WGS sequence"/>
</dbReference>
<dbReference type="PANTHER" id="PTHR31595">
    <property type="entry name" value="LONG-CHAIN-ALCOHOL O-FATTY-ACYLTRANSFERASE 3-RELATED"/>
    <property type="match status" value="1"/>
</dbReference>
<comment type="subcellular location">
    <subcellularLocation>
        <location evidence="1">Membrane</location>
        <topology evidence="1">Multi-pass membrane protein</topology>
    </subcellularLocation>
</comment>
<sequence length="489" mass="54166">MSLLVTSTESFGILEPLHRYALDHASPITRDNWWKLFIVPLIPLYLQAVLLRRGETRKWRIPLGLLGISLLWEAGLSYRFVQPWLNGFNNGTGIGILHLTARYLEFAFLEGPVYDRYYEEKKSRYWFIAALDVSVNARWIGLGAVDLDHGGKMENSDGSSRINGHAKNPNGDSSNGHANGGMDDIPDGGVEVGGKIIPNLVTKSSWLPLPNVPRTRLGAVVRHCYIAIRNYIVVDTTLSLLREFGHDTIGSTTATPDALHRFAHNNLFLVFPHANFGHGLFAAPPWLVEIWAVTGVAACVWLGISMGYHFFGALCVGSGLWETESWEIDLFDSPLHSDSLLDFWGRRWHQFFRHHFILFSTLILGALHLPITSPLILATSFVLSGLMHAYGQFLMDPVPSLIPIATFFFISGVGCASEVLFKRVTGRKVHGLSGRIWTWTFMLSAGKVVASAWMESGLGGSLLTPPWAGDIVKGYVTEWVVQIVPGGCS</sequence>
<evidence type="ECO:0000256" key="3">
    <source>
        <dbReference type="ARBA" id="ARBA00007282"/>
    </source>
</evidence>
<organism evidence="11 12">
    <name type="scientific">Kwoniella newhampshirensis</name>
    <dbReference type="NCBI Taxonomy" id="1651941"/>
    <lineage>
        <taxon>Eukaryota</taxon>
        <taxon>Fungi</taxon>
        <taxon>Dikarya</taxon>
        <taxon>Basidiomycota</taxon>
        <taxon>Agaricomycotina</taxon>
        <taxon>Tremellomycetes</taxon>
        <taxon>Tremellales</taxon>
        <taxon>Cryptococcaceae</taxon>
        <taxon>Kwoniella</taxon>
    </lineage>
</organism>
<evidence type="ECO:0000256" key="8">
    <source>
        <dbReference type="SAM" id="MobiDB-lite"/>
    </source>
</evidence>
<dbReference type="KEGG" id="kne:92179543"/>
<evidence type="ECO:0000256" key="5">
    <source>
        <dbReference type="ARBA" id="ARBA00022692"/>
    </source>
</evidence>
<protein>
    <recommendedName>
        <fullName evidence="10">Wax synthase domain-containing protein</fullName>
    </recommendedName>
</protein>
<evidence type="ECO:0000256" key="7">
    <source>
        <dbReference type="ARBA" id="ARBA00023136"/>
    </source>
</evidence>
<dbReference type="GO" id="GO:0016020">
    <property type="term" value="C:membrane"/>
    <property type="evidence" value="ECO:0007669"/>
    <property type="project" value="UniProtKB-SubCell"/>
</dbReference>
<keyword evidence="4" id="KW-0808">Transferase</keyword>